<dbReference type="Pfam" id="PF13298">
    <property type="entry name" value="LigD_N"/>
    <property type="match status" value="1"/>
</dbReference>
<keyword evidence="11" id="KW-0269">Exonuclease</keyword>
<dbReference type="NCBIfam" id="TIGR02779">
    <property type="entry name" value="NHEJ_ligase_lig"/>
    <property type="match status" value="1"/>
</dbReference>
<evidence type="ECO:0000256" key="14">
    <source>
        <dbReference type="ARBA" id="ARBA00023125"/>
    </source>
</evidence>
<evidence type="ECO:0000256" key="4">
    <source>
        <dbReference type="ARBA" id="ARBA00022679"/>
    </source>
</evidence>
<dbReference type="eggNOG" id="COG3285">
    <property type="taxonomic scope" value="Bacteria"/>
</dbReference>
<evidence type="ECO:0000256" key="2">
    <source>
        <dbReference type="ARBA" id="ARBA00012727"/>
    </source>
</evidence>
<feature type="region of interest" description="Disordered" evidence="21">
    <location>
        <begin position="224"/>
        <end position="289"/>
    </location>
</feature>
<name>B0T3L2_CAUSK</name>
<dbReference type="KEGG" id="cak:Caul_1769"/>
<keyword evidence="4" id="KW-0808">Transferase</keyword>
<feature type="compositionally biased region" description="Basic and acidic residues" evidence="21">
    <location>
        <begin position="229"/>
        <end position="245"/>
    </location>
</feature>
<evidence type="ECO:0000256" key="1">
    <source>
        <dbReference type="ARBA" id="ARBA00001936"/>
    </source>
</evidence>
<keyword evidence="10" id="KW-0378">Hydrolase</keyword>
<keyword evidence="3 23" id="KW-0436">Ligase</keyword>
<dbReference type="NCBIfam" id="NF004628">
    <property type="entry name" value="PRK05972.1"/>
    <property type="match status" value="1"/>
</dbReference>
<sequence>MAQGQLAEYRRKRDFQKTAEPSGDAAVASAPHARFVIQKHDATRLHYDFRLEVDGVLKSWAVTKGPSLDPADKRLSVEVEDHPLDYGDFEGTIPKGQYGGGTVQLWDRGYWAPEPGFEDVAKALKKGELKFVLEGERLHGSWVLVRMNWDRNAKDGPKRQVGGGRSNWLLIKHNDEAARPGEGAAVLEEDASIASGRTMSDIAAGKGKGPSAFILKTKGKGDAVWTSRTKAEREALQKEAQDTRAVEPTPSRLPGEGQDPDSSGESAGRHLGPGLRRGDGDKATKKAKAKTAVLPDFIEPQLCKSLDRPPSGPGWAHEIKFDGYRVQLRVEGGRATLRTRKGLDWTEKFAAIARAAADLPDSIIDGEVVALDAAGQPDFAGLQAALSDGKTGDLIFFAFDLLAEGGEDLRALPLHERKARLKAMMGEDEPRLRFVDHFETAGDAVLLSACKLELEGIISKRLDAPYRSGRSETWTKAKCRAGHDVVIGGYTTTGSAFRSLIAGVMRDGKLTHVGRIGTGFGRDKVGKLLPRLKALETDTSPFEGKGAPRKADDIHWVKPELVAEIEYAGFTGDGSIRQASFKGLREDIPASEVQAEVPAKAETAELATPTPKAAPKSQTIATAKTDSIVLGVTISKPDKPLWPDVDGAPGTKIDLARYMAAIGDWMLPHVKGRPASIIRVPDGIGGETFFQRHAMRGMSSLIDLVSVKGDKQPYIQFNRVEALIAAAQIAAVEIHPWNCQPGDPEVAGRLVFDLDPAPGVTFEDVIAGAREIRDRLEELGLVSFCKTTGGKGLHVVTPLSDKVEWAVAKTFAREVCARMAADAPDKYLITMSKKAREGRIFLDYLRNDRTSTAVAPLSARARPGATVSMPLNWTQVKAGLDPTKYTIRTVPDLIAKSRAWEDYFDAAKPLKAAIKRLG</sequence>
<evidence type="ECO:0000256" key="7">
    <source>
        <dbReference type="ARBA" id="ARBA00022723"/>
    </source>
</evidence>
<dbReference type="STRING" id="366602.Caul_1769"/>
<dbReference type="GO" id="GO:0046872">
    <property type="term" value="F:metal ion binding"/>
    <property type="evidence" value="ECO:0007669"/>
    <property type="project" value="UniProtKB-KW"/>
</dbReference>
<dbReference type="InterPro" id="IPR014145">
    <property type="entry name" value="LigD_pol_dom"/>
</dbReference>
<dbReference type="GO" id="GO:0005524">
    <property type="term" value="F:ATP binding"/>
    <property type="evidence" value="ECO:0007669"/>
    <property type="project" value="UniProtKB-KW"/>
</dbReference>
<evidence type="ECO:0000256" key="16">
    <source>
        <dbReference type="ARBA" id="ARBA00023204"/>
    </source>
</evidence>
<dbReference type="SUPFAM" id="SSF50249">
    <property type="entry name" value="Nucleic acid-binding proteins"/>
    <property type="match status" value="1"/>
</dbReference>
<evidence type="ECO:0000256" key="11">
    <source>
        <dbReference type="ARBA" id="ARBA00022839"/>
    </source>
</evidence>
<dbReference type="InterPro" id="IPR014143">
    <property type="entry name" value="NHEJ_ligase_prk"/>
</dbReference>
<dbReference type="InterPro" id="IPR014146">
    <property type="entry name" value="LigD_ligase_dom"/>
</dbReference>
<keyword evidence="16" id="KW-0234">DNA repair</keyword>
<dbReference type="EC" id="6.5.1.1" evidence="2"/>
<evidence type="ECO:0000256" key="5">
    <source>
        <dbReference type="ARBA" id="ARBA00022695"/>
    </source>
</evidence>
<evidence type="ECO:0000259" key="22">
    <source>
        <dbReference type="PROSITE" id="PS50160"/>
    </source>
</evidence>
<dbReference type="eggNOG" id="COG1793">
    <property type="taxonomic scope" value="Bacteria"/>
</dbReference>
<keyword evidence="17" id="KW-0464">Manganese</keyword>
<dbReference type="NCBIfam" id="TIGR02778">
    <property type="entry name" value="ligD_pol"/>
    <property type="match status" value="1"/>
</dbReference>
<dbReference type="InterPro" id="IPR012340">
    <property type="entry name" value="NA-bd_OB-fold"/>
</dbReference>
<evidence type="ECO:0000256" key="13">
    <source>
        <dbReference type="ARBA" id="ARBA00022932"/>
    </source>
</evidence>
<evidence type="ECO:0000256" key="21">
    <source>
        <dbReference type="SAM" id="MobiDB-lite"/>
    </source>
</evidence>
<protein>
    <recommendedName>
        <fullName evidence="2">DNA ligase (ATP)</fullName>
        <ecNumber evidence="2">6.5.1.1</ecNumber>
    </recommendedName>
    <alternativeName>
        <fullName evidence="19">NHEJ DNA polymerase</fullName>
    </alternativeName>
</protein>
<dbReference type="InterPro" id="IPR052171">
    <property type="entry name" value="NHEJ_LigD"/>
</dbReference>
<keyword evidence="9" id="KW-0227">DNA damage</keyword>
<evidence type="ECO:0000256" key="3">
    <source>
        <dbReference type="ARBA" id="ARBA00022598"/>
    </source>
</evidence>
<keyword evidence="6" id="KW-0540">Nuclease</keyword>
<keyword evidence="12" id="KW-0067">ATP-binding</keyword>
<dbReference type="NCBIfam" id="TIGR02776">
    <property type="entry name" value="NHEJ_ligase_prk"/>
    <property type="match status" value="1"/>
</dbReference>
<dbReference type="GO" id="GO:0004527">
    <property type="term" value="F:exonuclease activity"/>
    <property type="evidence" value="ECO:0007669"/>
    <property type="project" value="UniProtKB-KW"/>
</dbReference>
<dbReference type="CDD" id="cd07971">
    <property type="entry name" value="OBF_DNA_ligase_LigD"/>
    <property type="match status" value="1"/>
</dbReference>
<gene>
    <name evidence="23" type="ordered locus">Caul_1769</name>
</gene>
<dbReference type="InterPro" id="IPR012309">
    <property type="entry name" value="DNA_ligase_ATP-dep_C"/>
</dbReference>
<evidence type="ECO:0000256" key="20">
    <source>
        <dbReference type="ARBA" id="ARBA00034003"/>
    </source>
</evidence>
<dbReference type="Pfam" id="PF21686">
    <property type="entry name" value="LigD_Prim-Pol"/>
    <property type="match status" value="1"/>
</dbReference>
<dbReference type="InterPro" id="IPR014144">
    <property type="entry name" value="LigD_PE_domain"/>
</dbReference>
<reference evidence="23" key="1">
    <citation type="submission" date="2008-01" db="EMBL/GenBank/DDBJ databases">
        <title>Complete sequence of chromosome of Caulobacter sp. K31.</title>
        <authorList>
            <consortium name="US DOE Joint Genome Institute"/>
            <person name="Copeland A."/>
            <person name="Lucas S."/>
            <person name="Lapidus A."/>
            <person name="Barry K."/>
            <person name="Glavina del Rio T."/>
            <person name="Dalin E."/>
            <person name="Tice H."/>
            <person name="Pitluck S."/>
            <person name="Bruce D."/>
            <person name="Goodwin L."/>
            <person name="Thompson L.S."/>
            <person name="Brettin T."/>
            <person name="Detter J.C."/>
            <person name="Han C."/>
            <person name="Schmutz J."/>
            <person name="Larimer F."/>
            <person name="Land M."/>
            <person name="Hauser L."/>
            <person name="Kyrpides N."/>
            <person name="Kim E."/>
            <person name="Stephens C."/>
            <person name="Richardson P."/>
        </authorList>
    </citation>
    <scope>NUCLEOTIDE SEQUENCE [LARGE SCALE GENOMIC DNA]</scope>
    <source>
        <strain evidence="23">K31</strain>
    </source>
</reference>
<dbReference type="GO" id="GO:0003887">
    <property type="term" value="F:DNA-directed DNA polymerase activity"/>
    <property type="evidence" value="ECO:0007669"/>
    <property type="project" value="UniProtKB-KW"/>
</dbReference>
<keyword evidence="13" id="KW-0239">DNA-directed DNA polymerase</keyword>
<dbReference type="Pfam" id="PF01068">
    <property type="entry name" value="DNA_ligase_A_M"/>
    <property type="match status" value="1"/>
</dbReference>
<keyword evidence="15" id="KW-0233">DNA recombination</keyword>
<dbReference type="GO" id="GO:0003910">
    <property type="term" value="F:DNA ligase (ATP) activity"/>
    <property type="evidence" value="ECO:0007669"/>
    <property type="project" value="UniProtKB-EC"/>
</dbReference>
<dbReference type="OrthoDB" id="9802472at2"/>
<evidence type="ECO:0000256" key="6">
    <source>
        <dbReference type="ARBA" id="ARBA00022722"/>
    </source>
</evidence>
<evidence type="ECO:0000256" key="9">
    <source>
        <dbReference type="ARBA" id="ARBA00022763"/>
    </source>
</evidence>
<organism evidence="23">
    <name type="scientific">Caulobacter sp. (strain K31)</name>
    <dbReference type="NCBI Taxonomy" id="366602"/>
    <lineage>
        <taxon>Bacteria</taxon>
        <taxon>Pseudomonadati</taxon>
        <taxon>Pseudomonadota</taxon>
        <taxon>Alphaproteobacteria</taxon>
        <taxon>Caulobacterales</taxon>
        <taxon>Caulobacteraceae</taxon>
        <taxon>Caulobacter</taxon>
    </lineage>
</organism>
<dbReference type="Gene3D" id="3.90.920.10">
    <property type="entry name" value="DNA primase, PRIM domain"/>
    <property type="match status" value="1"/>
</dbReference>
<dbReference type="GO" id="GO:0006310">
    <property type="term" value="P:DNA recombination"/>
    <property type="evidence" value="ECO:0007669"/>
    <property type="project" value="UniProtKB-KW"/>
</dbReference>
<dbReference type="Pfam" id="PF04679">
    <property type="entry name" value="DNA_ligase_A_C"/>
    <property type="match status" value="1"/>
</dbReference>
<dbReference type="Gene3D" id="3.30.470.30">
    <property type="entry name" value="DNA ligase/mRNA capping enzyme"/>
    <property type="match status" value="1"/>
</dbReference>
<proteinExistence type="predicted"/>
<feature type="region of interest" description="Disordered" evidence="21">
    <location>
        <begin position="1"/>
        <end position="25"/>
    </location>
</feature>
<dbReference type="InterPro" id="IPR012310">
    <property type="entry name" value="DNA_ligase_ATP-dep_cent"/>
</dbReference>
<dbReference type="CDD" id="cd07906">
    <property type="entry name" value="Adenylation_DNA_ligase_LigD_LigC"/>
    <property type="match status" value="1"/>
</dbReference>
<dbReference type="GO" id="GO:0003677">
    <property type="term" value="F:DNA binding"/>
    <property type="evidence" value="ECO:0007669"/>
    <property type="project" value="UniProtKB-KW"/>
</dbReference>
<feature type="compositionally biased region" description="Basic and acidic residues" evidence="21">
    <location>
        <begin position="8"/>
        <end position="17"/>
    </location>
</feature>
<accession>B0T3L2</accession>
<keyword evidence="7" id="KW-0479">Metal-binding</keyword>
<dbReference type="PROSITE" id="PS50160">
    <property type="entry name" value="DNA_LIGASE_A3"/>
    <property type="match status" value="1"/>
</dbReference>
<evidence type="ECO:0000256" key="15">
    <source>
        <dbReference type="ARBA" id="ARBA00023172"/>
    </source>
</evidence>
<evidence type="ECO:0000256" key="12">
    <source>
        <dbReference type="ARBA" id="ARBA00022840"/>
    </source>
</evidence>
<keyword evidence="8" id="KW-0547">Nucleotide-binding</keyword>
<evidence type="ECO:0000256" key="18">
    <source>
        <dbReference type="ARBA" id="ARBA00023268"/>
    </source>
</evidence>
<evidence type="ECO:0000256" key="8">
    <source>
        <dbReference type="ARBA" id="ARBA00022741"/>
    </source>
</evidence>
<dbReference type="GO" id="GO:0006281">
    <property type="term" value="P:DNA repair"/>
    <property type="evidence" value="ECO:0007669"/>
    <property type="project" value="UniProtKB-KW"/>
</dbReference>
<keyword evidence="14" id="KW-0238">DNA-binding</keyword>
<evidence type="ECO:0000313" key="23">
    <source>
        <dbReference type="EMBL" id="ABZ70898.1"/>
    </source>
</evidence>
<feature type="domain" description="ATP-dependent DNA ligase family profile" evidence="22">
    <location>
        <begin position="387"/>
        <end position="478"/>
    </location>
</feature>
<evidence type="ECO:0000256" key="17">
    <source>
        <dbReference type="ARBA" id="ARBA00023211"/>
    </source>
</evidence>
<dbReference type="AlphaFoldDB" id="B0T3L2"/>
<dbReference type="PANTHER" id="PTHR42705:SF2">
    <property type="entry name" value="BIFUNCTIONAL NON-HOMOLOGOUS END JOINING PROTEIN LIGD"/>
    <property type="match status" value="1"/>
</dbReference>
<dbReference type="PANTHER" id="PTHR42705">
    <property type="entry name" value="BIFUNCTIONAL NON-HOMOLOGOUS END JOINING PROTEIN LIGD"/>
    <property type="match status" value="1"/>
</dbReference>
<keyword evidence="5" id="KW-0548">Nucleotidyltransferase</keyword>
<dbReference type="NCBIfam" id="TIGR02777">
    <property type="entry name" value="LigD_PE_dom"/>
    <property type="match status" value="1"/>
</dbReference>
<dbReference type="Gene3D" id="2.40.50.140">
    <property type="entry name" value="Nucleic acid-binding proteins"/>
    <property type="match status" value="1"/>
</dbReference>
<dbReference type="Gene3D" id="3.30.1490.70">
    <property type="match status" value="1"/>
</dbReference>
<comment type="catalytic activity">
    <reaction evidence="20">
        <text>ATP + (deoxyribonucleotide)n-3'-hydroxyl + 5'-phospho-(deoxyribonucleotide)m = (deoxyribonucleotide)n+m + AMP + diphosphate.</text>
        <dbReference type="EC" id="6.5.1.1"/>
    </reaction>
</comment>
<evidence type="ECO:0000256" key="19">
    <source>
        <dbReference type="ARBA" id="ARBA00029943"/>
    </source>
</evidence>
<keyword evidence="18" id="KW-0511">Multifunctional enzyme</keyword>
<dbReference type="SUPFAM" id="SSF56091">
    <property type="entry name" value="DNA ligase/mRNA capping enzyme, catalytic domain"/>
    <property type="match status" value="1"/>
</dbReference>
<dbReference type="HOGENOM" id="CLU_008325_0_1_5"/>
<comment type="cofactor">
    <cofactor evidence="1">
        <name>Mn(2+)</name>
        <dbReference type="ChEBI" id="CHEBI:29035"/>
    </cofactor>
</comment>
<dbReference type="EMBL" id="CP000927">
    <property type="protein sequence ID" value="ABZ70898.1"/>
    <property type="molecule type" value="Genomic_DNA"/>
</dbReference>
<evidence type="ECO:0000256" key="10">
    <source>
        <dbReference type="ARBA" id="ARBA00022801"/>
    </source>
</evidence>